<feature type="compositionally biased region" description="Basic and acidic residues" evidence="1">
    <location>
        <begin position="566"/>
        <end position="579"/>
    </location>
</feature>
<dbReference type="AlphaFoldDB" id="A0AAJ7RBQ5"/>
<feature type="region of interest" description="Disordered" evidence="1">
    <location>
        <begin position="395"/>
        <end position="591"/>
    </location>
</feature>
<dbReference type="KEGG" id="ccin:107264465"/>
<name>A0AAJ7RBQ5_CEPCN</name>
<feature type="region of interest" description="Disordered" evidence="1">
    <location>
        <begin position="146"/>
        <end position="198"/>
    </location>
</feature>
<accession>A0AAJ7RBQ5</accession>
<feature type="compositionally biased region" description="Basic and acidic residues" evidence="1">
    <location>
        <begin position="514"/>
        <end position="542"/>
    </location>
</feature>
<feature type="compositionally biased region" description="Basic and acidic residues" evidence="1">
    <location>
        <begin position="485"/>
        <end position="506"/>
    </location>
</feature>
<sequence>MTEGGTSRMKRNGARLFKNPPQPHMCIQDYRKGFTEPCYVNVLSWGKIAMPHSPSDPIPLYGGMRVSPPRTENPQMAVFAVMVNPEILRLNGKNAQDPKERSTLIELLLDFVEAMNEDVVFTRRYTVLKDRDITGELKEVWMAVQAKRDREQPPQQETWIDAQPPVPQYPQSQDQWQQQQRQQQQQQQEYVSQPPQYQTSVSYGRVAAEVSNYDGYGHQPQNVPQNDQVYQSRQILAQQYHGIVSQITQDRYNYRERGRQNASQNQSQQNCPAYPAPQYQFQQLPRQMLPQYVNSIMHPPTNPNYGPANSASVNPGMSPNVPGHYQQYIPLQQQMVGQRQIENAMHADVHRMQQQIHVNHMQPVPQYEPSGTFNVQASSSMNVLRLGRPHMGVAQKNNSCKRQSNSPTHSTKQLSCVNCQSKDVSENGTKPKSPVKVLQREPPLSNDRQSFPQSLSPDKTKSLEKGTEDELDPQRNVQVTDLDEDLAKGKDASESVESTKKQREVSLQESTVMSRKEIDKNDPDESENTRDKYPTAEARDESSPSSSSPSSKSSKTRIMVLKRNKSGSEFKVGAKDPKIVKNGGARHADQQIYEIESERLGGREKDADEQFNHTLVELERKLNDSRNGFVGKQKTGESPKRSQTVNNIIKSVFKIHPGTSNNDDSSKRRTNGQNKSNGKSASNDNDDVYQGYTILRKAETTQEDVMSEIAQISIQDCKDTSEVSAVLS</sequence>
<keyword evidence="2" id="KW-1185">Reference proteome</keyword>
<evidence type="ECO:0000313" key="2">
    <source>
        <dbReference type="Proteomes" id="UP000694920"/>
    </source>
</evidence>
<feature type="region of interest" description="Disordered" evidence="1">
    <location>
        <begin position="1"/>
        <end position="20"/>
    </location>
</feature>
<dbReference type="GeneID" id="107264465"/>
<feature type="compositionally biased region" description="Basic and acidic residues" evidence="1">
    <location>
        <begin position="458"/>
        <end position="468"/>
    </location>
</feature>
<feature type="compositionally biased region" description="Low complexity" evidence="1">
    <location>
        <begin position="543"/>
        <end position="553"/>
    </location>
</feature>
<dbReference type="Proteomes" id="UP000694920">
    <property type="component" value="Unplaced"/>
</dbReference>
<dbReference type="RefSeq" id="XP_024938005.1">
    <property type="nucleotide sequence ID" value="XM_025082237.1"/>
</dbReference>
<feature type="region of interest" description="Disordered" evidence="1">
    <location>
        <begin position="621"/>
        <end position="687"/>
    </location>
</feature>
<feature type="compositionally biased region" description="Polar residues" evidence="1">
    <location>
        <begin position="395"/>
        <end position="430"/>
    </location>
</feature>
<reference evidence="3 4" key="1">
    <citation type="submission" date="2025-04" db="UniProtKB">
        <authorList>
            <consortium name="RefSeq"/>
        </authorList>
    </citation>
    <scope>IDENTIFICATION</scope>
</reference>
<protein>
    <submittedName>
        <fullName evidence="3 4">Myb-like protein AA</fullName>
    </submittedName>
</protein>
<evidence type="ECO:0000313" key="4">
    <source>
        <dbReference type="RefSeq" id="XP_024938007.1"/>
    </source>
</evidence>
<feature type="compositionally biased region" description="Low complexity" evidence="1">
    <location>
        <begin position="169"/>
        <end position="198"/>
    </location>
</feature>
<organism evidence="2 3">
    <name type="scientific">Cephus cinctus</name>
    <name type="common">Wheat stem sawfly</name>
    <dbReference type="NCBI Taxonomy" id="211228"/>
    <lineage>
        <taxon>Eukaryota</taxon>
        <taxon>Metazoa</taxon>
        <taxon>Ecdysozoa</taxon>
        <taxon>Arthropoda</taxon>
        <taxon>Hexapoda</taxon>
        <taxon>Insecta</taxon>
        <taxon>Pterygota</taxon>
        <taxon>Neoptera</taxon>
        <taxon>Endopterygota</taxon>
        <taxon>Hymenoptera</taxon>
        <taxon>Cephoidea</taxon>
        <taxon>Cephidae</taxon>
        <taxon>Cephus</taxon>
    </lineage>
</organism>
<feature type="compositionally biased region" description="Polar residues" evidence="1">
    <location>
        <begin position="446"/>
        <end position="457"/>
    </location>
</feature>
<gene>
    <name evidence="3 4" type="primary">LOC107264465</name>
</gene>
<evidence type="ECO:0000256" key="1">
    <source>
        <dbReference type="SAM" id="MobiDB-lite"/>
    </source>
</evidence>
<proteinExistence type="predicted"/>
<evidence type="ECO:0000313" key="3">
    <source>
        <dbReference type="RefSeq" id="XP_024938005.1"/>
    </source>
</evidence>
<feature type="compositionally biased region" description="Polar residues" evidence="1">
    <location>
        <begin position="671"/>
        <end position="683"/>
    </location>
</feature>
<dbReference type="RefSeq" id="XP_024938007.1">
    <property type="nucleotide sequence ID" value="XM_025082239.1"/>
</dbReference>